<dbReference type="EMBL" id="WXFA01000011">
    <property type="protein sequence ID" value="MBM3092860.1"/>
    <property type="molecule type" value="Genomic_DNA"/>
</dbReference>
<evidence type="ECO:0000313" key="2">
    <source>
        <dbReference type="EMBL" id="MBM3092860.1"/>
    </source>
</evidence>
<sequence length="150" mass="16077">MSNNVQRGGDVKSTGESDTEFGRSMESKAQFADARRQSTDFVGDGETLNVYRLVPVAAPTDPRWQNALNQGEVLVAARSSGDARVVASGCELDYMEVDAAPAEGVSTLDASAFRDEKLYTVIEVEHAKPGLVRGLMEGDISIATIKPVQI</sequence>
<dbReference type="Proteomes" id="UP000744980">
    <property type="component" value="Unassembled WGS sequence"/>
</dbReference>
<keyword evidence="3" id="KW-1185">Reference proteome</keyword>
<comment type="caution">
    <text evidence="2">The sequence shown here is derived from an EMBL/GenBank/DDBJ whole genome shotgun (WGS) entry which is preliminary data.</text>
</comment>
<evidence type="ECO:0000313" key="3">
    <source>
        <dbReference type="Proteomes" id="UP000744980"/>
    </source>
</evidence>
<organism evidence="2 3">
    <name type="scientific">Ensifer canadensis</name>
    <dbReference type="NCBI Taxonomy" id="555315"/>
    <lineage>
        <taxon>Bacteria</taxon>
        <taxon>Pseudomonadati</taxon>
        <taxon>Pseudomonadota</taxon>
        <taxon>Alphaproteobacteria</taxon>
        <taxon>Hyphomicrobiales</taxon>
        <taxon>Rhizobiaceae</taxon>
        <taxon>Sinorhizobium/Ensifer group</taxon>
        <taxon>Ensifer</taxon>
    </lineage>
</organism>
<accession>A0AAW4FNK2</accession>
<feature type="compositionally biased region" description="Basic and acidic residues" evidence="1">
    <location>
        <begin position="9"/>
        <end position="26"/>
    </location>
</feature>
<name>A0AAW4FNK2_9HYPH</name>
<gene>
    <name evidence="2" type="ORF">GFB56_18925</name>
</gene>
<proteinExistence type="predicted"/>
<dbReference type="RefSeq" id="WP_057218545.1">
    <property type="nucleotide sequence ID" value="NZ_CP083373.1"/>
</dbReference>
<reference evidence="2 3" key="1">
    <citation type="submission" date="2020-01" db="EMBL/GenBank/DDBJ databases">
        <title>Draft genome assembly of Ensifer adhaerens T173.</title>
        <authorList>
            <person name="Craig J.E."/>
            <person name="Stinchcombe J.R."/>
        </authorList>
    </citation>
    <scope>NUCLEOTIDE SEQUENCE [LARGE SCALE GENOMIC DNA]</scope>
    <source>
        <strain evidence="2 3">T173</strain>
    </source>
</reference>
<dbReference type="AlphaFoldDB" id="A0AAW4FNK2"/>
<protein>
    <submittedName>
        <fullName evidence="2">Uncharacterized protein</fullName>
    </submittedName>
</protein>
<evidence type="ECO:0000256" key="1">
    <source>
        <dbReference type="SAM" id="MobiDB-lite"/>
    </source>
</evidence>
<feature type="region of interest" description="Disordered" evidence="1">
    <location>
        <begin position="1"/>
        <end position="37"/>
    </location>
</feature>